<dbReference type="NCBIfam" id="TIGR00114">
    <property type="entry name" value="lumazine-synth"/>
    <property type="match status" value="1"/>
</dbReference>
<dbReference type="GO" id="GO:0000906">
    <property type="term" value="F:6,7-dimethyl-8-ribityllumazine synthase activity"/>
    <property type="evidence" value="ECO:0007669"/>
    <property type="project" value="UniProtKB-EC"/>
</dbReference>
<dbReference type="NCBIfam" id="NF000812">
    <property type="entry name" value="PRK00061.1-4"/>
    <property type="match status" value="1"/>
</dbReference>
<evidence type="ECO:0000256" key="3">
    <source>
        <dbReference type="ARBA" id="ARBA00012664"/>
    </source>
</evidence>
<keyword evidence="4 7" id="KW-0686">Riboflavin biosynthesis</keyword>
<feature type="binding site" evidence="7">
    <location>
        <position position="28"/>
    </location>
    <ligand>
        <name>5-amino-6-(D-ribitylamino)uracil</name>
        <dbReference type="ChEBI" id="CHEBI:15934"/>
    </ligand>
</feature>
<dbReference type="Proteomes" id="UP001589758">
    <property type="component" value="Unassembled WGS sequence"/>
</dbReference>
<dbReference type="InterPro" id="IPR036467">
    <property type="entry name" value="LS/RS_sf"/>
</dbReference>
<comment type="caution">
    <text evidence="8">The sequence shown here is derived from an EMBL/GenBank/DDBJ whole genome shotgun (WGS) entry which is preliminary data.</text>
</comment>
<dbReference type="PANTHER" id="PTHR21058:SF0">
    <property type="entry name" value="6,7-DIMETHYL-8-RIBITYLLUMAZINE SYNTHASE"/>
    <property type="match status" value="1"/>
</dbReference>
<evidence type="ECO:0000313" key="9">
    <source>
        <dbReference type="Proteomes" id="UP001589758"/>
    </source>
</evidence>
<proteinExistence type="inferred from homology"/>
<dbReference type="CDD" id="cd09209">
    <property type="entry name" value="Lumazine_synthase-I"/>
    <property type="match status" value="1"/>
</dbReference>
<dbReference type="RefSeq" id="WP_385875948.1">
    <property type="nucleotide sequence ID" value="NZ_JBHLXE010000024.1"/>
</dbReference>
<dbReference type="InterPro" id="IPR002180">
    <property type="entry name" value="LS/RS"/>
</dbReference>
<organism evidence="8 9">
    <name type="scientific">Thorsellia kenyensis</name>
    <dbReference type="NCBI Taxonomy" id="1549888"/>
    <lineage>
        <taxon>Bacteria</taxon>
        <taxon>Pseudomonadati</taxon>
        <taxon>Pseudomonadota</taxon>
        <taxon>Gammaproteobacteria</taxon>
        <taxon>Enterobacterales</taxon>
        <taxon>Thorselliaceae</taxon>
        <taxon>Thorsellia</taxon>
    </lineage>
</organism>
<dbReference type="PANTHER" id="PTHR21058">
    <property type="entry name" value="6,7-DIMETHYL-8-RIBITYLLUMAZINE SYNTHASE DMRL SYNTHASE LUMAZINE SYNTHASE"/>
    <property type="match status" value="1"/>
</dbReference>
<accession>A0ABV6C9X7</accession>
<keyword evidence="5 7" id="KW-0808">Transferase</keyword>
<gene>
    <name evidence="8" type="primary">ribE</name>
    <name evidence="7" type="synonym">ribH</name>
    <name evidence="8" type="ORF">ACFFIT_02125</name>
</gene>
<evidence type="ECO:0000313" key="8">
    <source>
        <dbReference type="EMBL" id="MFC0178900.1"/>
    </source>
</evidence>
<feature type="binding site" evidence="7">
    <location>
        <begin position="91"/>
        <end position="92"/>
    </location>
    <ligand>
        <name>(2S)-2-hydroxy-3-oxobutyl phosphate</name>
        <dbReference type="ChEBI" id="CHEBI:58830"/>
    </ligand>
</feature>
<feature type="active site" description="Proton donor" evidence="7">
    <location>
        <position position="94"/>
    </location>
</feature>
<protein>
    <recommendedName>
        <fullName evidence="3 7">6,7-dimethyl-8-ribityllumazine synthase</fullName>
        <shortName evidence="7">DMRL synthase</shortName>
        <shortName evidence="7">LS</shortName>
        <shortName evidence="7">Lumazine synthase</shortName>
        <ecNumber evidence="3 7">2.5.1.78</ecNumber>
    </recommendedName>
</protein>
<dbReference type="InterPro" id="IPR034964">
    <property type="entry name" value="LS"/>
</dbReference>
<dbReference type="SUPFAM" id="SSF52121">
    <property type="entry name" value="Lumazine synthase"/>
    <property type="match status" value="1"/>
</dbReference>
<reference evidence="8 9" key="1">
    <citation type="submission" date="2024-09" db="EMBL/GenBank/DDBJ databases">
        <authorList>
            <person name="Sun Q."/>
            <person name="Mori K."/>
        </authorList>
    </citation>
    <scope>NUCLEOTIDE SEQUENCE [LARGE SCALE GENOMIC DNA]</scope>
    <source>
        <strain evidence="8 9">CCM 8545</strain>
    </source>
</reference>
<evidence type="ECO:0000256" key="7">
    <source>
        <dbReference type="HAMAP-Rule" id="MF_00178"/>
    </source>
</evidence>
<comment type="pathway">
    <text evidence="1 7">Cofactor biosynthesis; riboflavin biosynthesis; riboflavin from 2-hydroxy-3-oxobutyl phosphate and 5-amino-6-(D-ribitylamino)uracil: step 1/2.</text>
</comment>
<keyword evidence="9" id="KW-1185">Reference proteome</keyword>
<sequence>MSHTNSFNIKEGHLVGQNLKIGIVVGRFNDFITMRLLDGAKDALVRHGVNASDVTISFVPGAFEIPLVAKKMAASGNYDAIITLGAVIRGSTPHFDYVCNEAAKGVAQVAMQTEIPVIFGVLTTDSIEQAIERAGTKAGNKGWEAAVCAIEMANILKQI</sequence>
<comment type="catalytic activity">
    <reaction evidence="6 7">
        <text>(2S)-2-hydroxy-3-oxobutyl phosphate + 5-amino-6-(D-ribitylamino)uracil = 6,7-dimethyl-8-(1-D-ribityl)lumazine + phosphate + 2 H2O + H(+)</text>
        <dbReference type="Rhea" id="RHEA:26152"/>
        <dbReference type="ChEBI" id="CHEBI:15377"/>
        <dbReference type="ChEBI" id="CHEBI:15378"/>
        <dbReference type="ChEBI" id="CHEBI:15934"/>
        <dbReference type="ChEBI" id="CHEBI:43474"/>
        <dbReference type="ChEBI" id="CHEBI:58201"/>
        <dbReference type="ChEBI" id="CHEBI:58830"/>
        <dbReference type="EC" id="2.5.1.78"/>
    </reaction>
</comment>
<evidence type="ECO:0000256" key="1">
    <source>
        <dbReference type="ARBA" id="ARBA00004917"/>
    </source>
</evidence>
<dbReference type="HAMAP" id="MF_00178">
    <property type="entry name" value="Lumazine_synth"/>
    <property type="match status" value="1"/>
</dbReference>
<evidence type="ECO:0000256" key="5">
    <source>
        <dbReference type="ARBA" id="ARBA00022679"/>
    </source>
</evidence>
<dbReference type="EMBL" id="JBHLXE010000024">
    <property type="protein sequence ID" value="MFC0178900.1"/>
    <property type="molecule type" value="Genomic_DNA"/>
</dbReference>
<name>A0ABV6C9X7_9GAMM</name>
<feature type="binding site" evidence="7">
    <location>
        <position position="119"/>
    </location>
    <ligand>
        <name>5-amino-6-(D-ribitylamino)uracil</name>
        <dbReference type="ChEBI" id="CHEBI:15934"/>
    </ligand>
</feature>
<evidence type="ECO:0000256" key="6">
    <source>
        <dbReference type="ARBA" id="ARBA00048785"/>
    </source>
</evidence>
<feature type="binding site" evidence="7">
    <location>
        <begin position="62"/>
        <end position="64"/>
    </location>
    <ligand>
        <name>5-amino-6-(D-ribitylamino)uracil</name>
        <dbReference type="ChEBI" id="CHEBI:15934"/>
    </ligand>
</feature>
<evidence type="ECO:0000256" key="2">
    <source>
        <dbReference type="ARBA" id="ARBA00007424"/>
    </source>
</evidence>
<dbReference type="Pfam" id="PF00885">
    <property type="entry name" value="DMRL_synthase"/>
    <property type="match status" value="1"/>
</dbReference>
<dbReference type="Gene3D" id="3.40.50.960">
    <property type="entry name" value="Lumazine/riboflavin synthase"/>
    <property type="match status" value="1"/>
</dbReference>
<comment type="similarity">
    <text evidence="2 7">Belongs to the DMRL synthase family.</text>
</comment>
<feature type="binding site" evidence="7">
    <location>
        <position position="133"/>
    </location>
    <ligand>
        <name>(2S)-2-hydroxy-3-oxobutyl phosphate</name>
        <dbReference type="ChEBI" id="CHEBI:58830"/>
    </ligand>
</feature>
<comment type="subunit">
    <text evidence="7">Forms an icosahedral capsid composed of 60 subunits, arranged as a dodecamer of pentamers.</text>
</comment>
<comment type="function">
    <text evidence="7">Catalyzes the formation of 6,7-dimethyl-8-ribityllumazine by condensation of 5-amino-6-(D-ribitylamino)uracil with 3,4-dihydroxy-2-butanone 4-phosphate. This is the penultimate step in the biosynthesis of riboflavin.</text>
</comment>
<evidence type="ECO:0000256" key="4">
    <source>
        <dbReference type="ARBA" id="ARBA00022619"/>
    </source>
</evidence>
<dbReference type="EC" id="2.5.1.78" evidence="3 7"/>
<feature type="binding site" evidence="7">
    <location>
        <begin position="86"/>
        <end position="88"/>
    </location>
    <ligand>
        <name>5-amino-6-(D-ribitylamino)uracil</name>
        <dbReference type="ChEBI" id="CHEBI:15934"/>
    </ligand>
</feature>